<feature type="compositionally biased region" description="Gly residues" evidence="1">
    <location>
        <begin position="97"/>
        <end position="108"/>
    </location>
</feature>
<name>A0A4Z2H5H3_9TELE</name>
<organism evidence="2 3">
    <name type="scientific">Liparis tanakae</name>
    <name type="common">Tanaka's snailfish</name>
    <dbReference type="NCBI Taxonomy" id="230148"/>
    <lineage>
        <taxon>Eukaryota</taxon>
        <taxon>Metazoa</taxon>
        <taxon>Chordata</taxon>
        <taxon>Craniata</taxon>
        <taxon>Vertebrata</taxon>
        <taxon>Euteleostomi</taxon>
        <taxon>Actinopterygii</taxon>
        <taxon>Neopterygii</taxon>
        <taxon>Teleostei</taxon>
        <taxon>Neoteleostei</taxon>
        <taxon>Acanthomorphata</taxon>
        <taxon>Eupercaria</taxon>
        <taxon>Perciformes</taxon>
        <taxon>Cottioidei</taxon>
        <taxon>Cottales</taxon>
        <taxon>Liparidae</taxon>
        <taxon>Liparis</taxon>
    </lineage>
</organism>
<feature type="compositionally biased region" description="Basic and acidic residues" evidence="1">
    <location>
        <begin position="72"/>
        <end position="90"/>
    </location>
</feature>
<gene>
    <name evidence="2" type="ORF">EYF80_029084</name>
</gene>
<evidence type="ECO:0000313" key="3">
    <source>
        <dbReference type="Proteomes" id="UP000314294"/>
    </source>
</evidence>
<proteinExistence type="predicted"/>
<dbReference type="EMBL" id="SRLO01000329">
    <property type="protein sequence ID" value="TNN60740.1"/>
    <property type="molecule type" value="Genomic_DNA"/>
</dbReference>
<protein>
    <submittedName>
        <fullName evidence="2">Uncharacterized protein</fullName>
    </submittedName>
</protein>
<reference evidence="2 3" key="1">
    <citation type="submission" date="2019-03" db="EMBL/GenBank/DDBJ databases">
        <title>First draft genome of Liparis tanakae, snailfish: a comprehensive survey of snailfish specific genes.</title>
        <authorList>
            <person name="Kim W."/>
            <person name="Song I."/>
            <person name="Jeong J.-H."/>
            <person name="Kim D."/>
            <person name="Kim S."/>
            <person name="Ryu S."/>
            <person name="Song J.Y."/>
            <person name="Lee S.K."/>
        </authorList>
    </citation>
    <scope>NUCLEOTIDE SEQUENCE [LARGE SCALE GENOMIC DNA]</scope>
    <source>
        <tissue evidence="2">Muscle</tissue>
    </source>
</reference>
<evidence type="ECO:0000313" key="2">
    <source>
        <dbReference type="EMBL" id="TNN60740.1"/>
    </source>
</evidence>
<dbReference type="AlphaFoldDB" id="A0A4Z2H5H3"/>
<comment type="caution">
    <text evidence="2">The sequence shown here is derived from an EMBL/GenBank/DDBJ whole genome shotgun (WGS) entry which is preliminary data.</text>
</comment>
<feature type="region of interest" description="Disordered" evidence="1">
    <location>
        <begin position="1"/>
        <end position="114"/>
    </location>
</feature>
<keyword evidence="3" id="KW-1185">Reference proteome</keyword>
<accession>A0A4Z2H5H3</accession>
<feature type="compositionally biased region" description="Basic residues" evidence="1">
    <location>
        <begin position="1"/>
        <end position="17"/>
    </location>
</feature>
<feature type="compositionally biased region" description="Basic and acidic residues" evidence="1">
    <location>
        <begin position="18"/>
        <end position="62"/>
    </location>
</feature>
<sequence length="224" mass="24655">MQGRKGRKAGKKAKKIGRKEGSKGRKLGKEGGKEGRKECKDARKEGKEGRQEGKEDRKEGRKAGKKARKIARKEGRKGGRKEGRYGRKAVDSVVRSGAGGEQTRGGGMSVAQRGVRATDQRSYFDLVLVPAPGGTLTLLGPLKTQTVELTGHPPLFSEQRFLVLYLDSREDSLVLVLVSVLVYLQLFKPPLLKPWGQLLRTAQEVQEVYMSSLCEISQRPGRGV</sequence>
<dbReference type="Proteomes" id="UP000314294">
    <property type="component" value="Unassembled WGS sequence"/>
</dbReference>
<evidence type="ECO:0000256" key="1">
    <source>
        <dbReference type="SAM" id="MobiDB-lite"/>
    </source>
</evidence>